<sequence length="662" mass="72759">MKAGTRFSARVILFSAISGLVLTNLNYLSAEETSVEINSIPRSSTRTVRNPQSTLKNAIQREMHSARRNTTLPRVRFPQTEQQPAQIQQTGFTLNPKALFQKKSSEPEQKRQIIVNSAAQSTAPQYKTAVPLPEAKPGQSEIQRQLEALYRRDGRQMPPMSMKALPKTAGNAGSGRGTVNTTPAPQQIPAATAKATPAPQQVAPQNSAPRNVIVAPQQSVAQESEEKPKWYEKFLPSKTRKTPKKLPKSNQIAKKAPVETPVTEPANQPVSPEFAPAPAPEAPSIVAGPEQPADTPESVARTMTPAAEELDEDELEELREEAEERLEEQRMAAEKLAKETAVEVPAIVEQSPASEDGKVVINPEDDFKDLFPEMSEEEADSLRKAKAVENKVADKPASTPFSGLALEEEGLKKTTETPETPAQEKTPQVAQEKPAKEFNPFEPQPQPQPTAEKVAKDENPFEVPVEKTAEKAEMPAEKVAETEKPAEQPLEKAEQPREKIVEKTVEKPLEDNPFQAQPEPKLDTPAPAPKKQVAASEHDSSIDQKLALIASRGNIKGLKGFCPVALRDSRLLVDARPEFSSSYKSMNYQFASLENKLKFDREPAKYAPAAGGSDIVTLVDQQDDKEGTLDFASWYKGRLYLFSSKTNMNVFMKTPALYVGVE</sequence>
<feature type="compositionally biased region" description="Basic and acidic residues" evidence="1">
    <location>
        <begin position="453"/>
        <end position="510"/>
    </location>
</feature>
<name>A0A3D3RAT7_9PLAN</name>
<proteinExistence type="predicted"/>
<feature type="compositionally biased region" description="Basic and acidic residues" evidence="1">
    <location>
        <begin position="327"/>
        <end position="338"/>
    </location>
</feature>
<gene>
    <name evidence="2" type="ORF">DIT97_24025</name>
</gene>
<evidence type="ECO:0000256" key="1">
    <source>
        <dbReference type="SAM" id="MobiDB-lite"/>
    </source>
</evidence>
<feature type="compositionally biased region" description="Acidic residues" evidence="1">
    <location>
        <begin position="308"/>
        <end position="326"/>
    </location>
</feature>
<feature type="region of interest" description="Disordered" evidence="1">
    <location>
        <begin position="389"/>
        <end position="541"/>
    </location>
</feature>
<evidence type="ECO:0000313" key="3">
    <source>
        <dbReference type="Proteomes" id="UP000263642"/>
    </source>
</evidence>
<dbReference type="Proteomes" id="UP000263642">
    <property type="component" value="Unassembled WGS sequence"/>
</dbReference>
<evidence type="ECO:0008006" key="4">
    <source>
        <dbReference type="Google" id="ProtNLM"/>
    </source>
</evidence>
<accession>A0A3D3RAT7</accession>
<feature type="compositionally biased region" description="Low complexity" evidence="1">
    <location>
        <begin position="417"/>
        <end position="428"/>
    </location>
</feature>
<evidence type="ECO:0000313" key="2">
    <source>
        <dbReference type="EMBL" id="HCO25943.1"/>
    </source>
</evidence>
<feature type="compositionally biased region" description="Low complexity" evidence="1">
    <location>
        <begin position="181"/>
        <end position="205"/>
    </location>
</feature>
<dbReference type="EMBL" id="DQAY01000142">
    <property type="protein sequence ID" value="HCO25943.1"/>
    <property type="molecule type" value="Genomic_DNA"/>
</dbReference>
<comment type="caution">
    <text evidence="2">The sequence shown here is derived from an EMBL/GenBank/DDBJ whole genome shotgun (WGS) entry which is preliminary data.</text>
</comment>
<feature type="region of interest" description="Disordered" evidence="1">
    <location>
        <begin position="154"/>
        <end position="338"/>
    </location>
</feature>
<reference evidence="2 3" key="1">
    <citation type="journal article" date="2018" name="Nat. Biotechnol.">
        <title>A standardized bacterial taxonomy based on genome phylogeny substantially revises the tree of life.</title>
        <authorList>
            <person name="Parks D.H."/>
            <person name="Chuvochina M."/>
            <person name="Waite D.W."/>
            <person name="Rinke C."/>
            <person name="Skarshewski A."/>
            <person name="Chaumeil P.A."/>
            <person name="Hugenholtz P."/>
        </authorList>
    </citation>
    <scope>NUCLEOTIDE SEQUENCE [LARGE SCALE GENOMIC DNA]</scope>
    <source>
        <strain evidence="2">UBA9375</strain>
    </source>
</reference>
<organism evidence="2 3">
    <name type="scientific">Gimesia maris</name>
    <dbReference type="NCBI Taxonomy" id="122"/>
    <lineage>
        <taxon>Bacteria</taxon>
        <taxon>Pseudomonadati</taxon>
        <taxon>Planctomycetota</taxon>
        <taxon>Planctomycetia</taxon>
        <taxon>Planctomycetales</taxon>
        <taxon>Planctomycetaceae</taxon>
        <taxon>Gimesia</taxon>
    </lineage>
</organism>
<feature type="compositionally biased region" description="Basic residues" evidence="1">
    <location>
        <begin position="238"/>
        <end position="247"/>
    </location>
</feature>
<protein>
    <recommendedName>
        <fullName evidence="4">YHS domain protein</fullName>
    </recommendedName>
</protein>
<dbReference type="AlphaFoldDB" id="A0A3D3RAT7"/>